<sequence length="772" mass="91177">MDGEECQYSEPLPTEVLDSRIYQVIEIILKNRLSEHYDETLIQKFSYFLKKLDENDLFRLVSNEEVLNLIHINMEKIILKFQNLEASNDENLPLRMIIDTIQIAKPLLSREKIFVKYLMQYNTDFVDTIMKFSDKTSDPQLISILEIICQNKTGIEKLFETLKANSDYDFISRLFDACETILPIFSRKDVIIILCKLIDHIVSESIDRSETNFASIEDFNDLEKFRKKIIKSFIECSLKKPNSFNIIFKNVSDQKNCLIVLDLEAEVINYLMVDSHFYQNSPMDWSKLCISILKNSENYSNNLVDLISKLLRKSKDCFDYYFFIDELIRTELPNHQELIDVYYQNLFSFLYCCLKTINGSESLKILDDEKEEIFITKTFKKCPKLFKLNFFRLSENFKFNDDDLLMFLEDFGDFDSLLEKDDMKFLILILSCLRKFAIDHSESRLIMKKIYSYYTTLNDYIRTRSPERQKNVLIVFKEVFTSTKSIEFNEEFLIDLSEHISSCNKFYQNNSDLLSIMIEIIYSIVYNDCFDGLDVAVWEKIIESEFSILEGCDDFDAIASSIFATIFSTLFIVYFTNSSLKKLLSIDPSRLDQKKRFWISQFNGFIAPKFDYGILKNLIDIFEKFVIEDQSELIRFLDITNRFLHSNYDRELTLMALNLIDLIVFKCIDSSSNKNKIFQESGLLKTFQILLENYSDSNEYILQKISEILQKLMDCDDRRYYDALEEIYQESLTKMGKIKAFSLQDRLKMNLLDDFICASINPIDNEFFKDCY</sequence>
<accession>A0A834R8R8</accession>
<proteinExistence type="predicted"/>
<reference evidence="1" key="2">
    <citation type="submission" date="2020-01" db="EMBL/GenBank/DDBJ databases">
        <authorList>
            <person name="Korhonen P.K.K."/>
            <person name="Guangxu M.G."/>
            <person name="Wang T.W."/>
            <person name="Stroehlein A.J.S."/>
            <person name="Young N.D."/>
            <person name="Ang C.-S.A."/>
            <person name="Fernando D.W.F."/>
            <person name="Lu H.L."/>
            <person name="Taylor S.T."/>
            <person name="Ehtesham M.E.M."/>
            <person name="Najaraj S.H.N."/>
            <person name="Harsha G.H.G."/>
            <person name="Madugundu A.M."/>
            <person name="Renuse S.R."/>
            <person name="Holt D.H."/>
            <person name="Pandey A.P."/>
            <person name="Papenfuss A.P."/>
            <person name="Gasser R.B.G."/>
            <person name="Fischer K.F."/>
        </authorList>
    </citation>
    <scope>NUCLEOTIDE SEQUENCE</scope>
    <source>
        <strain evidence="1">SSS_KF_BRIS2020</strain>
    </source>
</reference>
<evidence type="ECO:0000313" key="1">
    <source>
        <dbReference type="EMBL" id="KAF7492287.1"/>
    </source>
</evidence>
<reference evidence="3" key="1">
    <citation type="journal article" date="2020" name="PLoS Negl. Trop. Dis.">
        <title>High-quality nuclear genome for Sarcoptes scabiei-A critical resource for a neglected parasite.</title>
        <authorList>
            <person name="Korhonen P.K."/>
            <person name="Gasser R.B."/>
            <person name="Ma G."/>
            <person name="Wang T."/>
            <person name="Stroehlein A.J."/>
            <person name="Young N.D."/>
            <person name="Ang C.S."/>
            <person name="Fernando D.D."/>
            <person name="Lu H.C."/>
            <person name="Taylor S."/>
            <person name="Reynolds S.L."/>
            <person name="Mofiz E."/>
            <person name="Najaraj S.H."/>
            <person name="Gowda H."/>
            <person name="Madugundu A."/>
            <person name="Renuse S."/>
            <person name="Holt D."/>
            <person name="Pandey A."/>
            <person name="Papenfuss A.T."/>
            <person name="Fischer K."/>
        </authorList>
    </citation>
    <scope>NUCLEOTIDE SEQUENCE [LARGE SCALE GENOMIC DNA]</scope>
</reference>
<keyword evidence="3" id="KW-1185">Reference proteome</keyword>
<organism evidence="1">
    <name type="scientific">Sarcoptes scabiei</name>
    <name type="common">Itch mite</name>
    <name type="synonym">Acarus scabiei</name>
    <dbReference type="NCBI Taxonomy" id="52283"/>
    <lineage>
        <taxon>Eukaryota</taxon>
        <taxon>Metazoa</taxon>
        <taxon>Ecdysozoa</taxon>
        <taxon>Arthropoda</taxon>
        <taxon>Chelicerata</taxon>
        <taxon>Arachnida</taxon>
        <taxon>Acari</taxon>
        <taxon>Acariformes</taxon>
        <taxon>Sarcoptiformes</taxon>
        <taxon>Astigmata</taxon>
        <taxon>Psoroptidia</taxon>
        <taxon>Sarcoptoidea</taxon>
        <taxon>Sarcoptidae</taxon>
        <taxon>Sarcoptinae</taxon>
        <taxon>Sarcoptes</taxon>
    </lineage>
</organism>
<gene>
    <name evidence="1" type="ORF">SSS_158</name>
</gene>
<protein>
    <submittedName>
        <fullName evidence="1 2">Uncharacterized protein</fullName>
    </submittedName>
</protein>
<dbReference type="EnsemblMetazoa" id="SSS_158s_mrna">
    <property type="protein sequence ID" value="KAF7492287.1"/>
    <property type="gene ID" value="SSS_158"/>
</dbReference>
<reference evidence="2" key="3">
    <citation type="submission" date="2022-06" db="UniProtKB">
        <authorList>
            <consortium name="EnsemblMetazoa"/>
        </authorList>
    </citation>
    <scope>IDENTIFICATION</scope>
</reference>
<dbReference type="Proteomes" id="UP000070412">
    <property type="component" value="Unassembled WGS sequence"/>
</dbReference>
<name>A0A834R8R8_SARSC</name>
<dbReference type="EMBL" id="WVUK01000056">
    <property type="protein sequence ID" value="KAF7492287.1"/>
    <property type="molecule type" value="Genomic_DNA"/>
</dbReference>
<evidence type="ECO:0000313" key="2">
    <source>
        <dbReference type="EnsemblMetazoa" id="KAF7492287.1"/>
    </source>
</evidence>
<dbReference type="AlphaFoldDB" id="A0A834R8R8"/>
<evidence type="ECO:0000313" key="3">
    <source>
        <dbReference type="Proteomes" id="UP000070412"/>
    </source>
</evidence>